<dbReference type="GO" id="GO:0016020">
    <property type="term" value="C:membrane"/>
    <property type="evidence" value="ECO:0007669"/>
    <property type="project" value="UniProtKB-SubCell"/>
</dbReference>
<feature type="transmembrane region" description="Helical" evidence="6">
    <location>
        <begin position="46"/>
        <end position="65"/>
    </location>
</feature>
<proteinExistence type="inferred from homology"/>
<feature type="transmembrane region" description="Helical" evidence="6">
    <location>
        <begin position="467"/>
        <end position="488"/>
    </location>
</feature>
<dbReference type="Pfam" id="PF01384">
    <property type="entry name" value="PHO4"/>
    <property type="match status" value="2"/>
</dbReference>
<dbReference type="OrthoDB" id="1110016at2"/>
<name>A0A2S7WRB1_9FLAO</name>
<organism evidence="7 8">
    <name type="scientific">Polaribacter porphyrae</name>
    <dbReference type="NCBI Taxonomy" id="1137780"/>
    <lineage>
        <taxon>Bacteria</taxon>
        <taxon>Pseudomonadati</taxon>
        <taxon>Bacteroidota</taxon>
        <taxon>Flavobacteriia</taxon>
        <taxon>Flavobacteriales</taxon>
        <taxon>Flavobacteriaceae</taxon>
    </lineage>
</organism>
<keyword evidence="5 6" id="KW-0472">Membrane</keyword>
<dbReference type="EMBL" id="MSCN01000001">
    <property type="protein sequence ID" value="PQJ80129.1"/>
    <property type="molecule type" value="Genomic_DNA"/>
</dbReference>
<keyword evidence="6" id="KW-0592">Phosphate transport</keyword>
<dbReference type="Proteomes" id="UP000238882">
    <property type="component" value="Unassembled WGS sequence"/>
</dbReference>
<evidence type="ECO:0000256" key="6">
    <source>
        <dbReference type="RuleBase" id="RU363058"/>
    </source>
</evidence>
<evidence type="ECO:0000256" key="5">
    <source>
        <dbReference type="ARBA" id="ARBA00023136"/>
    </source>
</evidence>
<comment type="caution">
    <text evidence="7">The sequence shown here is derived from an EMBL/GenBank/DDBJ whole genome shotgun (WGS) entry which is preliminary data.</text>
</comment>
<comment type="similarity">
    <text evidence="6">Belongs to the inorganic phosphate transporter (PiT) (TC 2.A.20) family.</text>
</comment>
<protein>
    <recommendedName>
        <fullName evidence="6">Phosphate transporter</fullName>
    </recommendedName>
</protein>
<evidence type="ECO:0000256" key="1">
    <source>
        <dbReference type="ARBA" id="ARBA00004141"/>
    </source>
</evidence>
<feature type="transmembrane region" description="Helical" evidence="6">
    <location>
        <begin position="153"/>
        <end position="175"/>
    </location>
</feature>
<comment type="subcellular location">
    <subcellularLocation>
        <location evidence="1 6">Membrane</location>
        <topology evidence="1 6">Multi-pass membrane protein</topology>
    </subcellularLocation>
</comment>
<dbReference type="GO" id="GO:0005315">
    <property type="term" value="F:phosphate transmembrane transporter activity"/>
    <property type="evidence" value="ECO:0007669"/>
    <property type="project" value="InterPro"/>
</dbReference>
<feature type="transmembrane region" description="Helical" evidence="6">
    <location>
        <begin position="228"/>
        <end position="247"/>
    </location>
</feature>
<dbReference type="AlphaFoldDB" id="A0A2S7WRB1"/>
<keyword evidence="8" id="KW-1185">Reference proteome</keyword>
<feature type="transmembrane region" description="Helical" evidence="6">
    <location>
        <begin position="187"/>
        <end position="208"/>
    </location>
</feature>
<keyword evidence="2 6" id="KW-0813">Transport</keyword>
<dbReference type="PANTHER" id="PTHR11101:SF16">
    <property type="entry name" value="PHOSPHATE TRANSPORTER"/>
    <property type="match status" value="1"/>
</dbReference>
<keyword evidence="4 6" id="KW-1133">Transmembrane helix</keyword>
<feature type="transmembrane region" description="Helical" evidence="6">
    <location>
        <begin position="77"/>
        <end position="98"/>
    </location>
</feature>
<feature type="transmembrane region" description="Helical" evidence="6">
    <location>
        <begin position="313"/>
        <end position="331"/>
    </location>
</feature>
<feature type="transmembrane region" description="Helical" evidence="6">
    <location>
        <begin position="110"/>
        <end position="130"/>
    </location>
</feature>
<evidence type="ECO:0000256" key="2">
    <source>
        <dbReference type="ARBA" id="ARBA00022448"/>
    </source>
</evidence>
<feature type="transmembrane region" description="Helical" evidence="6">
    <location>
        <begin position="254"/>
        <end position="272"/>
    </location>
</feature>
<evidence type="ECO:0000313" key="7">
    <source>
        <dbReference type="EMBL" id="PQJ80129.1"/>
    </source>
</evidence>
<accession>A0A2S7WRB1</accession>
<gene>
    <name evidence="7" type="ORF">BTO18_13505</name>
</gene>
<evidence type="ECO:0000313" key="8">
    <source>
        <dbReference type="Proteomes" id="UP000238882"/>
    </source>
</evidence>
<dbReference type="RefSeq" id="WP_105016725.1">
    <property type="nucleotide sequence ID" value="NZ_MSCN01000001.1"/>
</dbReference>
<evidence type="ECO:0000256" key="4">
    <source>
        <dbReference type="ARBA" id="ARBA00022989"/>
    </source>
</evidence>
<feature type="transmembrane region" description="Helical" evidence="6">
    <location>
        <begin position="6"/>
        <end position="25"/>
    </location>
</feature>
<reference evidence="7 8" key="1">
    <citation type="submission" date="2016-12" db="EMBL/GenBank/DDBJ databases">
        <title>Trade-off between light-utilization and light-protection in marine flavobacteria.</title>
        <authorList>
            <person name="Kumagai Y."/>
            <person name="Yoshizawa S."/>
            <person name="Kogure K."/>
            <person name="Iwasaki W."/>
        </authorList>
    </citation>
    <scope>NUCLEOTIDE SEQUENCE [LARGE SCALE GENOMIC DNA]</scope>
    <source>
        <strain evidence="7 8">NBRC 108759</strain>
    </source>
</reference>
<dbReference type="PANTHER" id="PTHR11101">
    <property type="entry name" value="PHOSPHATE TRANSPORTER"/>
    <property type="match status" value="1"/>
</dbReference>
<keyword evidence="3 6" id="KW-0812">Transmembrane</keyword>
<dbReference type="GO" id="GO:0035435">
    <property type="term" value="P:phosphate ion transmembrane transport"/>
    <property type="evidence" value="ECO:0007669"/>
    <property type="project" value="TreeGrafter"/>
</dbReference>
<feature type="transmembrane region" description="Helical" evidence="6">
    <location>
        <begin position="494"/>
        <end position="511"/>
    </location>
</feature>
<dbReference type="InterPro" id="IPR001204">
    <property type="entry name" value="Phos_transporter"/>
</dbReference>
<evidence type="ECO:0000256" key="3">
    <source>
        <dbReference type="ARBA" id="ARBA00022692"/>
    </source>
</evidence>
<sequence length="747" mass="82744">MGDPYVLMLVALAVLAIVDLVVGVSNDAVNFLNSAIGSKAISVRNIMIIASVGVFFGAVSSSGMMEVARKGIFNPSMFMFQDVMFIFMAVMITDILLLDVFNSLGMPTSTTVSIVFELLGSAVVIALIKISQNDNETFSAIWNYINYNTASDIILGILLSVVVAFTVGAIVQYFSRLIYSFNFESRPAYINSLFGGFAITAITYFIIIKGLKGTQFYGSIEDYLEGNTLEIVAFSFVIWTLISHFLTKVLKLDILVIIIGVGTFSLAMAFAGNDLVNFIGVPIAALNSYEAWSISNIAPDAFSMGSLAKKVPSNIWLLLLAGAIMVITLWTSSKAKSVIETGINLSRQGEGHEKFQPNNVSRIVVRFSMFLNAGINYIIPKNTQTYINSKFEKPVVKLPKDKTFEMPAFDLVRASVNLIMASVLISIATSMKLPLSTTYVTFMVAMGTSLADRAWGRESAVYRVAGVLNVIGGWFLTAIIAFVAAGIVAYLISWHIAMIPVLLVVVAFLITRNSIAHRKKTNEIKRKTYIERSESITINGVIEESADHISGVASRINKLYTNVVNDLANHDLNKLRKTDKHVAKLNDEIDDLKDNVFYFIKSLDETSVQASKFYILVLGYLQDSAQSISYISRASFKHVNNNHKNLKKGQLKDLKEINNQLNEILENISAIFKSRNFEDLNSILMQKRDLLTKVTASIEKQVARIRTDESSPKNTTLYFSILLESKDLLKALTSLLETYEEFYLSTK</sequence>